<evidence type="ECO:0000313" key="6">
    <source>
        <dbReference type="EMBL" id="CAD8941412.1"/>
    </source>
</evidence>
<feature type="region of interest" description="Disordered" evidence="4">
    <location>
        <begin position="45"/>
        <end position="64"/>
    </location>
</feature>
<feature type="compositionally biased region" description="Basic and acidic residues" evidence="4">
    <location>
        <begin position="71"/>
        <end position="84"/>
    </location>
</feature>
<name>A0A7S1D9U7_CYCTE</name>
<evidence type="ECO:0000256" key="4">
    <source>
        <dbReference type="SAM" id="MobiDB-lite"/>
    </source>
</evidence>
<keyword evidence="1" id="KW-0479">Metal-binding</keyword>
<keyword evidence="3" id="KW-0862">Zinc</keyword>
<dbReference type="AlphaFoldDB" id="A0A7S1D9U7"/>
<evidence type="ECO:0000256" key="2">
    <source>
        <dbReference type="ARBA" id="ARBA00022771"/>
    </source>
</evidence>
<organism evidence="6">
    <name type="scientific">Cyclophora tenuis</name>
    <name type="common">Marine diatom</name>
    <dbReference type="NCBI Taxonomy" id="216820"/>
    <lineage>
        <taxon>Eukaryota</taxon>
        <taxon>Sar</taxon>
        <taxon>Stramenopiles</taxon>
        <taxon>Ochrophyta</taxon>
        <taxon>Bacillariophyta</taxon>
        <taxon>Fragilariophyceae</taxon>
        <taxon>Fragilariophycidae</taxon>
        <taxon>Cyclophorales</taxon>
        <taxon>Cyclophoraceae</taxon>
        <taxon>Cyclophora</taxon>
    </lineage>
</organism>
<feature type="compositionally biased region" description="Basic residues" evidence="4">
    <location>
        <begin position="89"/>
        <end position="98"/>
    </location>
</feature>
<dbReference type="Pfam" id="PF01754">
    <property type="entry name" value="zf-A20"/>
    <property type="match status" value="1"/>
</dbReference>
<accession>A0A7S1D9U7</accession>
<dbReference type="PROSITE" id="PS51036">
    <property type="entry name" value="ZF_A20"/>
    <property type="match status" value="1"/>
</dbReference>
<feature type="region of interest" description="Disordered" evidence="4">
    <location>
        <begin position="69"/>
        <end position="138"/>
    </location>
</feature>
<evidence type="ECO:0000259" key="5">
    <source>
        <dbReference type="PROSITE" id="PS51036"/>
    </source>
</evidence>
<evidence type="ECO:0000256" key="3">
    <source>
        <dbReference type="ARBA" id="ARBA00022833"/>
    </source>
</evidence>
<feature type="compositionally biased region" description="Basic and acidic residues" evidence="4">
    <location>
        <begin position="114"/>
        <end position="124"/>
    </location>
</feature>
<dbReference type="InterPro" id="IPR002653">
    <property type="entry name" value="Znf_A20"/>
</dbReference>
<proteinExistence type="predicted"/>
<keyword evidence="2" id="KW-0863">Zinc-finger</keyword>
<gene>
    <name evidence="6" type="ORF">CTEN0397_LOCUS12478</name>
</gene>
<reference evidence="6" key="1">
    <citation type="submission" date="2021-01" db="EMBL/GenBank/DDBJ databases">
        <authorList>
            <person name="Corre E."/>
            <person name="Pelletier E."/>
            <person name="Niang G."/>
            <person name="Scheremetjew M."/>
            <person name="Finn R."/>
            <person name="Kale V."/>
            <person name="Holt S."/>
            <person name="Cochrane G."/>
            <person name="Meng A."/>
            <person name="Brown T."/>
            <person name="Cohen L."/>
        </authorList>
    </citation>
    <scope>NUCLEOTIDE SEQUENCE</scope>
    <source>
        <strain evidence="6">ECT3854</strain>
    </source>
</reference>
<evidence type="ECO:0000256" key="1">
    <source>
        <dbReference type="ARBA" id="ARBA00022723"/>
    </source>
</evidence>
<protein>
    <recommendedName>
        <fullName evidence="5">A20-type domain-containing protein</fullName>
    </recommendedName>
</protein>
<dbReference type="Gene3D" id="1.20.5.4770">
    <property type="match status" value="1"/>
</dbReference>
<dbReference type="SMART" id="SM00259">
    <property type="entry name" value="ZnF_A20"/>
    <property type="match status" value="1"/>
</dbReference>
<dbReference type="GO" id="GO:0003677">
    <property type="term" value="F:DNA binding"/>
    <property type="evidence" value="ECO:0007669"/>
    <property type="project" value="InterPro"/>
</dbReference>
<dbReference type="EMBL" id="HBFW01019431">
    <property type="protein sequence ID" value="CAD8941412.1"/>
    <property type="molecule type" value="Transcribed_RNA"/>
</dbReference>
<dbReference type="SUPFAM" id="SSF57716">
    <property type="entry name" value="Glucocorticoid receptor-like (DNA-binding domain)"/>
    <property type="match status" value="1"/>
</dbReference>
<sequence>MSESSQTAANTPSEPILCKQGCGFFGSAATGGCCSKCWRELQKKNGEAESAPTCPAVPMDMTSDVTPMVVEEPRQEVEEEKKEQPTPAPKKKKKKKASYKNMMAGMMKSSSPSRDVEKEKESLRRVTGGGAFSKIDKI</sequence>
<dbReference type="GO" id="GO:0008270">
    <property type="term" value="F:zinc ion binding"/>
    <property type="evidence" value="ECO:0007669"/>
    <property type="project" value="UniProtKB-KW"/>
</dbReference>
<feature type="domain" description="A20-type" evidence="5">
    <location>
        <begin position="12"/>
        <end position="46"/>
    </location>
</feature>